<dbReference type="PANTHER" id="PTHR48032:SF6">
    <property type="entry name" value="RNA-BINDING (RRM_RBD_RNP MOTIFS) FAMILY PROTEIN"/>
    <property type="match status" value="1"/>
</dbReference>
<gene>
    <name evidence="6" type="ORF">EC957_008407</name>
</gene>
<dbReference type="Gene3D" id="3.30.70.330">
    <property type="match status" value="2"/>
</dbReference>
<organism evidence="6 7">
    <name type="scientific">Mortierella hygrophila</name>
    <dbReference type="NCBI Taxonomy" id="979708"/>
    <lineage>
        <taxon>Eukaryota</taxon>
        <taxon>Fungi</taxon>
        <taxon>Fungi incertae sedis</taxon>
        <taxon>Mucoromycota</taxon>
        <taxon>Mortierellomycotina</taxon>
        <taxon>Mortierellomycetes</taxon>
        <taxon>Mortierellales</taxon>
        <taxon>Mortierellaceae</taxon>
        <taxon>Mortierella</taxon>
    </lineage>
</organism>
<evidence type="ECO:0000313" key="6">
    <source>
        <dbReference type="EMBL" id="KAF9537345.1"/>
    </source>
</evidence>
<feature type="compositionally biased region" description="Gly residues" evidence="4">
    <location>
        <begin position="28"/>
        <end position="37"/>
    </location>
</feature>
<sequence>MDVTTGGDSGGGEGADGPPKAMDVNVDGAGGNAGGGPAAASPSIAATTTVSGPTRKRRATSIVSVEDPNTDVVPTADTPSDDDNFDLYDDPYVATGRGGGADPYAEDDDDYYNGDHGRGHDRRDRFQNTRDVPPSSSSSSAAKNENNNNREGGSGRRDSEDRDGYDHFRSNSNDQGEPKSYGPSSSTSGSAAYDPAQSYDQKDSSSSYQSGSQYTSHQGNNFQDNKSYNQQASQSSQQQQQESASGGGGGRELGKMFIGGLNWETTDESLKKYFSHYGELTDCMVMKDPMTNKSRGFGFLTFLDPRNVDAVLKEDHHLDGKMIDPKRAIPREEQEKTEKIFVGGIAANVTEEEFANYFSQFGHVLDATLMLDRASGRPRGFGFITFESDRGVDAALSRRDLMLHDKPIEVKRAQPKHRADTRGNTGGNQGFGGQGGFNAGGYGGQTGFGGNAAGGNRGFGMDNMGGMMGGAGGFGGYGAGMGGMGGGAGGQGGDPYQAMYAAAAARYGANPAAAAALAQRYRLAAAAAAAAYGGGGAGGPGGMGGNNAGGGGGFDPNMNMQAAMANFYRQQFGYGAGNAAGQGGAGGYNNQNNGGYGGDGAGDQEGSGNSPSQRRHGGQDSGGSGGGYNNNNNNNNQDSRGSGGNNSNYSSGGRPSNQGSGGSRQSGSGGGPVRGGGSSNSGGGSSGSAGGSSSGGHGRGGGGSYHPYQR</sequence>
<comment type="caution">
    <text evidence="6">The sequence shown here is derived from an EMBL/GenBank/DDBJ whole genome shotgun (WGS) entry which is preliminary data.</text>
</comment>
<protein>
    <recommendedName>
        <fullName evidence="5">RRM domain-containing protein</fullName>
    </recommendedName>
</protein>
<dbReference type="SUPFAM" id="SSF54928">
    <property type="entry name" value="RNA-binding domain, RBD"/>
    <property type="match status" value="2"/>
</dbReference>
<feature type="domain" description="RRM" evidence="5">
    <location>
        <begin position="338"/>
        <end position="415"/>
    </location>
</feature>
<evidence type="ECO:0000256" key="2">
    <source>
        <dbReference type="ARBA" id="ARBA00022884"/>
    </source>
</evidence>
<proteinExistence type="predicted"/>
<dbReference type="Pfam" id="PF00076">
    <property type="entry name" value="RRM_1"/>
    <property type="match status" value="2"/>
</dbReference>
<reference evidence="6" key="1">
    <citation type="journal article" date="2020" name="Fungal Divers.">
        <title>Resolving the Mortierellaceae phylogeny through synthesis of multi-gene phylogenetics and phylogenomics.</title>
        <authorList>
            <person name="Vandepol N."/>
            <person name="Liber J."/>
            <person name="Desiro A."/>
            <person name="Na H."/>
            <person name="Kennedy M."/>
            <person name="Barry K."/>
            <person name="Grigoriev I.V."/>
            <person name="Miller A.N."/>
            <person name="O'Donnell K."/>
            <person name="Stajich J.E."/>
            <person name="Bonito G."/>
        </authorList>
    </citation>
    <scope>NUCLEOTIDE SEQUENCE</scope>
    <source>
        <strain evidence="6">NRRL 2591</strain>
    </source>
</reference>
<keyword evidence="7" id="KW-1185">Reference proteome</keyword>
<feature type="compositionally biased region" description="Low complexity" evidence="4">
    <location>
        <begin position="629"/>
        <end position="658"/>
    </location>
</feature>
<dbReference type="AlphaFoldDB" id="A0A9P6JY36"/>
<feature type="compositionally biased region" description="Gly residues" evidence="4">
    <location>
        <begin position="424"/>
        <end position="436"/>
    </location>
</feature>
<feature type="region of interest" description="Disordered" evidence="4">
    <location>
        <begin position="413"/>
        <end position="436"/>
    </location>
</feature>
<dbReference type="InterPro" id="IPR012677">
    <property type="entry name" value="Nucleotide-bd_a/b_plait_sf"/>
</dbReference>
<feature type="compositionally biased region" description="Acidic residues" evidence="4">
    <location>
        <begin position="79"/>
        <end position="89"/>
    </location>
</feature>
<dbReference type="InterPro" id="IPR034156">
    <property type="entry name" value="Hrp1_RRM1"/>
</dbReference>
<feature type="compositionally biased region" description="Gly residues" evidence="4">
    <location>
        <begin position="594"/>
        <end position="605"/>
    </location>
</feature>
<feature type="compositionally biased region" description="Low complexity" evidence="4">
    <location>
        <begin position="230"/>
        <end position="244"/>
    </location>
</feature>
<feature type="compositionally biased region" description="Low complexity" evidence="4">
    <location>
        <begin position="135"/>
        <end position="151"/>
    </location>
</feature>
<dbReference type="CDD" id="cd12577">
    <property type="entry name" value="RRM1_Hrp1p"/>
    <property type="match status" value="1"/>
</dbReference>
<dbReference type="GO" id="GO:0006417">
    <property type="term" value="P:regulation of translation"/>
    <property type="evidence" value="ECO:0007669"/>
    <property type="project" value="TreeGrafter"/>
</dbReference>
<evidence type="ECO:0000313" key="7">
    <source>
        <dbReference type="Proteomes" id="UP000723463"/>
    </source>
</evidence>
<dbReference type="InterPro" id="IPR035979">
    <property type="entry name" value="RBD_domain_sf"/>
</dbReference>
<evidence type="ECO:0000256" key="1">
    <source>
        <dbReference type="ARBA" id="ARBA00022737"/>
    </source>
</evidence>
<keyword evidence="2 3" id="KW-0694">RNA-binding</keyword>
<feature type="compositionally biased region" description="Basic and acidic residues" evidence="4">
    <location>
        <begin position="153"/>
        <end position="169"/>
    </location>
</feature>
<dbReference type="InterPro" id="IPR000504">
    <property type="entry name" value="RRM_dom"/>
</dbReference>
<feature type="compositionally biased region" description="Basic and acidic residues" evidence="4">
    <location>
        <begin position="113"/>
        <end position="128"/>
    </location>
</feature>
<evidence type="ECO:0000259" key="5">
    <source>
        <dbReference type="PROSITE" id="PS50102"/>
    </source>
</evidence>
<dbReference type="PANTHER" id="PTHR48032">
    <property type="entry name" value="RNA-BINDING PROTEIN MUSASHI HOMOLOG RBP6"/>
    <property type="match status" value="1"/>
</dbReference>
<feature type="compositionally biased region" description="Gly residues" evidence="4">
    <location>
        <begin position="619"/>
        <end position="628"/>
    </location>
</feature>
<evidence type="ECO:0000256" key="4">
    <source>
        <dbReference type="SAM" id="MobiDB-lite"/>
    </source>
</evidence>
<feature type="region of interest" description="Disordered" evidence="4">
    <location>
        <begin position="591"/>
        <end position="710"/>
    </location>
</feature>
<feature type="compositionally biased region" description="Polar residues" evidence="4">
    <location>
        <begin position="219"/>
        <end position="229"/>
    </location>
</feature>
<keyword evidence="1" id="KW-0677">Repeat</keyword>
<dbReference type="EMBL" id="JAAAXW010000417">
    <property type="protein sequence ID" value="KAF9537345.1"/>
    <property type="molecule type" value="Genomic_DNA"/>
</dbReference>
<dbReference type="PROSITE" id="PS50102">
    <property type="entry name" value="RRM"/>
    <property type="match status" value="2"/>
</dbReference>
<accession>A0A9P6JY36</accession>
<dbReference type="SMART" id="SM00360">
    <property type="entry name" value="RRM"/>
    <property type="match status" value="2"/>
</dbReference>
<feature type="compositionally biased region" description="Gly residues" evidence="4">
    <location>
        <begin position="659"/>
        <end position="704"/>
    </location>
</feature>
<dbReference type="Proteomes" id="UP000723463">
    <property type="component" value="Unassembled WGS sequence"/>
</dbReference>
<feature type="region of interest" description="Disordered" evidence="4">
    <location>
        <begin position="1"/>
        <end position="253"/>
    </location>
</feature>
<dbReference type="FunFam" id="3.30.70.330:FF:000025">
    <property type="entry name" value="RNA-binding protein Musashi homolog 2 isoform X1"/>
    <property type="match status" value="1"/>
</dbReference>
<feature type="compositionally biased region" description="Low complexity" evidence="4">
    <location>
        <begin position="180"/>
        <end position="218"/>
    </location>
</feature>
<evidence type="ECO:0000256" key="3">
    <source>
        <dbReference type="PROSITE-ProRule" id="PRU00176"/>
    </source>
</evidence>
<dbReference type="GO" id="GO:0003729">
    <property type="term" value="F:mRNA binding"/>
    <property type="evidence" value="ECO:0007669"/>
    <property type="project" value="TreeGrafter"/>
</dbReference>
<feature type="domain" description="RRM" evidence="5">
    <location>
        <begin position="254"/>
        <end position="336"/>
    </location>
</feature>
<name>A0A9P6JY36_9FUNG</name>